<dbReference type="InterPro" id="IPR005324">
    <property type="entry name" value="Ribosomal_uS5_C"/>
</dbReference>
<dbReference type="PANTHER" id="PTHR48277:SF1">
    <property type="entry name" value="MITOCHONDRIAL RIBOSOMAL PROTEIN S5"/>
    <property type="match status" value="1"/>
</dbReference>
<dbReference type="Proteomes" id="UP000837803">
    <property type="component" value="Unassembled WGS sequence"/>
</dbReference>
<evidence type="ECO:0000256" key="6">
    <source>
        <dbReference type="ARBA" id="ARBA00023274"/>
    </source>
</evidence>
<dbReference type="PROSITE" id="PS50881">
    <property type="entry name" value="S5_DSRBD"/>
    <property type="match status" value="1"/>
</dbReference>
<evidence type="ECO:0000256" key="3">
    <source>
        <dbReference type="ARBA" id="ARBA00022730"/>
    </source>
</evidence>
<sequence>MADNRNTSGGSGGNRNRRDGNRGRNNRGDQHESDLKEKMVALNRVSKVTKGGRTFTFAAIVVVGDGKGKVGHGMGKARDISEAIQKATDVARKSMIKVPLFKGTIPHEQLGKYGAGKVLLKPASEGTGVIAGGAMRAVLDIAGVHNVLAKSQGSSNPHNVIKATIDALQKLRSPQTIAKQRGISMEKLFEG</sequence>
<evidence type="ECO:0000256" key="5">
    <source>
        <dbReference type="ARBA" id="ARBA00022980"/>
    </source>
</evidence>
<evidence type="ECO:0000256" key="1">
    <source>
        <dbReference type="ARBA" id="ARBA00003093"/>
    </source>
</evidence>
<evidence type="ECO:0000256" key="2">
    <source>
        <dbReference type="ARBA" id="ARBA00008945"/>
    </source>
</evidence>
<evidence type="ECO:0000256" key="8">
    <source>
        <dbReference type="HAMAP-Rule" id="MF_01307"/>
    </source>
</evidence>
<protein>
    <recommendedName>
        <fullName evidence="7 8">Small ribosomal subunit protein uS5</fullName>
    </recommendedName>
</protein>
<dbReference type="SUPFAM" id="SSF54768">
    <property type="entry name" value="dsRNA-binding domain-like"/>
    <property type="match status" value="1"/>
</dbReference>
<dbReference type="InterPro" id="IPR013810">
    <property type="entry name" value="Ribosomal_uS5_N"/>
</dbReference>
<evidence type="ECO:0000256" key="4">
    <source>
        <dbReference type="ARBA" id="ARBA00022884"/>
    </source>
</evidence>
<keyword evidence="6 8" id="KW-0687">Ribonucleoprotein</keyword>
<comment type="function">
    <text evidence="1 8">Located at the back of the 30S subunit body where it stabilizes the conformation of the head with respect to the body.</text>
</comment>
<comment type="similarity">
    <text evidence="2 8 9">Belongs to the universal ribosomal protein uS5 family.</text>
</comment>
<dbReference type="InterPro" id="IPR000851">
    <property type="entry name" value="Ribosomal_uS5"/>
</dbReference>
<reference evidence="12" key="1">
    <citation type="submission" date="2021-12" db="EMBL/GenBank/DDBJ databases">
        <authorList>
            <person name="Rodrigo-Torres L."/>
            <person name="Arahal R. D."/>
            <person name="Lucena T."/>
        </authorList>
    </citation>
    <scope>NUCLEOTIDE SEQUENCE</scope>
    <source>
        <strain evidence="12">CECT 8419</strain>
    </source>
</reference>
<dbReference type="Pfam" id="PF00333">
    <property type="entry name" value="Ribosomal_S5"/>
    <property type="match status" value="1"/>
</dbReference>
<evidence type="ECO:0000256" key="9">
    <source>
        <dbReference type="RuleBase" id="RU003823"/>
    </source>
</evidence>
<name>A0ABM9AYF8_9BACT</name>
<evidence type="ECO:0000313" key="12">
    <source>
        <dbReference type="EMBL" id="CAH0999240.1"/>
    </source>
</evidence>
<dbReference type="InterPro" id="IPR020568">
    <property type="entry name" value="Ribosomal_Su5_D2-typ_SF"/>
</dbReference>
<comment type="caution">
    <text evidence="12">The sequence shown here is derived from an EMBL/GenBank/DDBJ whole genome shotgun (WGS) entry which is preliminary data.</text>
</comment>
<dbReference type="InterPro" id="IPR005712">
    <property type="entry name" value="Ribosomal_uS5_bac-type"/>
</dbReference>
<dbReference type="GO" id="GO:0005840">
    <property type="term" value="C:ribosome"/>
    <property type="evidence" value="ECO:0007669"/>
    <property type="project" value="UniProtKB-KW"/>
</dbReference>
<dbReference type="EMBL" id="CAKLPZ010000001">
    <property type="protein sequence ID" value="CAH0999240.1"/>
    <property type="molecule type" value="Genomic_DNA"/>
</dbReference>
<dbReference type="PROSITE" id="PS00585">
    <property type="entry name" value="RIBOSOMAL_S5"/>
    <property type="match status" value="1"/>
</dbReference>
<dbReference type="InterPro" id="IPR014721">
    <property type="entry name" value="Ribsml_uS5_D2-typ_fold_subgr"/>
</dbReference>
<feature type="domain" description="S5 DRBM" evidence="11">
    <location>
        <begin position="35"/>
        <end position="98"/>
    </location>
</feature>
<evidence type="ECO:0000256" key="7">
    <source>
        <dbReference type="ARBA" id="ARBA00035255"/>
    </source>
</evidence>
<dbReference type="Gene3D" id="3.30.160.20">
    <property type="match status" value="1"/>
</dbReference>
<feature type="region of interest" description="Disordered" evidence="10">
    <location>
        <begin position="1"/>
        <end position="38"/>
    </location>
</feature>
<evidence type="ECO:0000259" key="11">
    <source>
        <dbReference type="PROSITE" id="PS50881"/>
    </source>
</evidence>
<keyword evidence="3 8" id="KW-0699">rRNA-binding</keyword>
<dbReference type="RefSeq" id="WP_264758989.1">
    <property type="nucleotide sequence ID" value="NZ_CAKLPZ010000001.1"/>
</dbReference>
<dbReference type="NCBIfam" id="TIGR01021">
    <property type="entry name" value="rpsE_bact"/>
    <property type="match status" value="1"/>
</dbReference>
<comment type="domain">
    <text evidence="8">The N-terminal domain interacts with the head of the 30S subunit; the C-terminal domain interacts with the body and contacts protein S4. The interaction surface between S4 and S5 is involved in control of translational fidelity.</text>
</comment>
<dbReference type="Gene3D" id="3.30.230.10">
    <property type="match status" value="1"/>
</dbReference>
<comment type="function">
    <text evidence="8">With S4 and S12 plays an important role in translational accuracy.</text>
</comment>
<keyword evidence="13" id="KW-1185">Reference proteome</keyword>
<evidence type="ECO:0000313" key="13">
    <source>
        <dbReference type="Proteomes" id="UP000837803"/>
    </source>
</evidence>
<dbReference type="PANTHER" id="PTHR48277">
    <property type="entry name" value="MITOCHONDRIAL RIBOSOMAL PROTEIN S5"/>
    <property type="match status" value="1"/>
</dbReference>
<organism evidence="12 13">
    <name type="scientific">Neolewinella maritima</name>
    <dbReference type="NCBI Taxonomy" id="1383882"/>
    <lineage>
        <taxon>Bacteria</taxon>
        <taxon>Pseudomonadati</taxon>
        <taxon>Bacteroidota</taxon>
        <taxon>Saprospiria</taxon>
        <taxon>Saprospirales</taxon>
        <taxon>Lewinellaceae</taxon>
        <taxon>Neolewinella</taxon>
    </lineage>
</organism>
<evidence type="ECO:0000256" key="10">
    <source>
        <dbReference type="SAM" id="MobiDB-lite"/>
    </source>
</evidence>
<keyword evidence="5 8" id="KW-0689">Ribosomal protein</keyword>
<feature type="compositionally biased region" description="Basic and acidic residues" evidence="10">
    <location>
        <begin position="16"/>
        <end position="38"/>
    </location>
</feature>
<comment type="subunit">
    <text evidence="8">Part of the 30S ribosomal subunit. Contacts proteins S4 and S8.</text>
</comment>
<proteinExistence type="inferred from homology"/>
<dbReference type="HAMAP" id="MF_01307_B">
    <property type="entry name" value="Ribosomal_uS5_B"/>
    <property type="match status" value="1"/>
</dbReference>
<dbReference type="Pfam" id="PF03719">
    <property type="entry name" value="Ribosomal_S5_C"/>
    <property type="match status" value="1"/>
</dbReference>
<keyword evidence="4 8" id="KW-0694">RNA-binding</keyword>
<gene>
    <name evidence="8 12" type="primary">rpsE</name>
    <name evidence="12" type="ORF">LEM8419_00537</name>
</gene>
<dbReference type="SUPFAM" id="SSF54211">
    <property type="entry name" value="Ribosomal protein S5 domain 2-like"/>
    <property type="match status" value="1"/>
</dbReference>
<accession>A0ABM9AYF8</accession>
<dbReference type="InterPro" id="IPR018192">
    <property type="entry name" value="Ribosomal_uS5_N_CS"/>
</dbReference>